<dbReference type="EMBL" id="JANBUM010000041">
    <property type="protein sequence ID" value="KAJ2786859.1"/>
    <property type="molecule type" value="Genomic_DNA"/>
</dbReference>
<dbReference type="InterPro" id="IPR001005">
    <property type="entry name" value="SANT/Myb"/>
</dbReference>
<feature type="region of interest" description="Disordered" evidence="1">
    <location>
        <begin position="1"/>
        <end position="40"/>
    </location>
</feature>
<feature type="region of interest" description="Disordered" evidence="1">
    <location>
        <begin position="140"/>
        <end position="273"/>
    </location>
</feature>
<keyword evidence="4" id="KW-1185">Reference proteome</keyword>
<feature type="compositionally biased region" description="Low complexity" evidence="1">
    <location>
        <begin position="305"/>
        <end position="314"/>
    </location>
</feature>
<dbReference type="OrthoDB" id="691673at2759"/>
<feature type="compositionally biased region" description="Polar residues" evidence="1">
    <location>
        <begin position="289"/>
        <end position="304"/>
    </location>
</feature>
<evidence type="ECO:0000313" key="4">
    <source>
        <dbReference type="Proteomes" id="UP001140172"/>
    </source>
</evidence>
<dbReference type="Gene3D" id="1.10.10.60">
    <property type="entry name" value="Homeodomain-like"/>
    <property type="match status" value="1"/>
</dbReference>
<feature type="region of interest" description="Disordered" evidence="1">
    <location>
        <begin position="289"/>
        <end position="331"/>
    </location>
</feature>
<gene>
    <name evidence="3" type="ORF">GGI15_001179</name>
</gene>
<dbReference type="InterPro" id="IPR044822">
    <property type="entry name" value="Myb_DNA-bind_4"/>
</dbReference>
<dbReference type="AlphaFoldDB" id="A0A9W8LNU7"/>
<feature type="domain" description="Myb-like" evidence="2">
    <location>
        <begin position="43"/>
        <end position="108"/>
    </location>
</feature>
<evidence type="ECO:0000259" key="2">
    <source>
        <dbReference type="PROSITE" id="PS50090"/>
    </source>
</evidence>
<evidence type="ECO:0000256" key="1">
    <source>
        <dbReference type="SAM" id="MobiDB-lite"/>
    </source>
</evidence>
<feature type="region of interest" description="Disordered" evidence="1">
    <location>
        <begin position="463"/>
        <end position="540"/>
    </location>
</feature>
<organism evidence="3 4">
    <name type="scientific">Coemansia interrupta</name>
    <dbReference type="NCBI Taxonomy" id="1126814"/>
    <lineage>
        <taxon>Eukaryota</taxon>
        <taxon>Fungi</taxon>
        <taxon>Fungi incertae sedis</taxon>
        <taxon>Zoopagomycota</taxon>
        <taxon>Kickxellomycotina</taxon>
        <taxon>Kickxellomycetes</taxon>
        <taxon>Kickxellales</taxon>
        <taxon>Kickxellaceae</taxon>
        <taxon>Coemansia</taxon>
    </lineage>
</organism>
<protein>
    <recommendedName>
        <fullName evidence="2">Myb-like domain-containing protein</fullName>
    </recommendedName>
</protein>
<feature type="compositionally biased region" description="Low complexity" evidence="1">
    <location>
        <begin position="504"/>
        <end position="526"/>
    </location>
</feature>
<sequence>MSAKVNSGSNVGGSGTSHHPAPAHLASPQHHQHQHRPYELQSPAPASRTFWNHSETGLLVQLWLEFEPQFTANKRNASVWAQLAKILTERSGRQRTVRECRIKWKNMWAKHRDLVNATHMSLDAKLREFPHFADFAAIRQRSSHQQSGGNEGSEGKVTPSADDRRVAGSLGVPQHQPLRQPPSAMASASVGGSAGSGYMNRHETHGGELSPATAPMDRWGASRGQQHQPMYADSGGVAGEGAGSSAPYGYHYQRPVNPQSYDYSGGGGGDRAQMEHAHEYERTYRPLLATTSGRITSGSDEAAQSKSRSSMSSSALHNLLAPSPPQISGDDNMAMTRTAADAGYPPQGGHTHHYGQHQLGDESVAMTAEDIPALLHRLDRSEDLEDDNLINEYGNRHTVEANEDSIVERMRTLAEASSPAAISQAAQRIMGYVERESRRRQMQSKRHHRVVAALADILAHTRASSSSVAGGVEPSMCDEAGPDKDAAAAAAAAATAEEDGEMNSESSETTPMMSPMAMSPAAQSPAAPSPPPTLPADEAQ</sequence>
<comment type="caution">
    <text evidence="3">The sequence shown here is derived from an EMBL/GenBank/DDBJ whole genome shotgun (WGS) entry which is preliminary data.</text>
</comment>
<name>A0A9W8LNU7_9FUNG</name>
<evidence type="ECO:0000313" key="3">
    <source>
        <dbReference type="EMBL" id="KAJ2786859.1"/>
    </source>
</evidence>
<reference evidence="3" key="1">
    <citation type="submission" date="2022-07" db="EMBL/GenBank/DDBJ databases">
        <title>Phylogenomic reconstructions and comparative analyses of Kickxellomycotina fungi.</title>
        <authorList>
            <person name="Reynolds N.K."/>
            <person name="Stajich J.E."/>
            <person name="Barry K."/>
            <person name="Grigoriev I.V."/>
            <person name="Crous P."/>
            <person name="Smith M.E."/>
        </authorList>
    </citation>
    <scope>NUCLEOTIDE SEQUENCE</scope>
    <source>
        <strain evidence="3">BCRC 34489</strain>
    </source>
</reference>
<dbReference type="Proteomes" id="UP001140172">
    <property type="component" value="Unassembled WGS sequence"/>
</dbReference>
<dbReference type="Pfam" id="PF13837">
    <property type="entry name" value="Myb_DNA-bind_4"/>
    <property type="match status" value="1"/>
</dbReference>
<accession>A0A9W8LNU7</accession>
<dbReference type="PROSITE" id="PS50090">
    <property type="entry name" value="MYB_LIKE"/>
    <property type="match status" value="1"/>
</dbReference>
<proteinExistence type="predicted"/>